<accession>A0A4Q7Y5V8</accession>
<sequence length="158" mass="15991">MRRLLPLLLLASAVVLGACGTPAADGGAGPAPSDAAGPGGGTGISQAENDLRIDVDRGDGSPPESWTLVCVGFVEGTHPQAQAACDHLAGMTDPFAPIAADTMCIQQYGGPQTARITGRWQGGPVDLELSRVDGCRIAQWDSLGPVLPVPVTGVQPLG</sequence>
<proteinExistence type="inferred from homology"/>
<keyword evidence="11" id="KW-1185">Reference proteome</keyword>
<keyword evidence="5" id="KW-0722">Serine protease inhibitor</keyword>
<evidence type="ECO:0000313" key="11">
    <source>
        <dbReference type="Proteomes" id="UP000292507"/>
    </source>
</evidence>
<feature type="chain" id="PRO_5020585708" evidence="8">
    <location>
        <begin position="24"/>
        <end position="158"/>
    </location>
</feature>
<organism evidence="10 11">
    <name type="scientific">Blastococcus saxobsidens</name>
    <dbReference type="NCBI Taxonomy" id="138336"/>
    <lineage>
        <taxon>Bacteria</taxon>
        <taxon>Bacillati</taxon>
        <taxon>Actinomycetota</taxon>
        <taxon>Actinomycetes</taxon>
        <taxon>Geodermatophilales</taxon>
        <taxon>Geodermatophilaceae</taxon>
        <taxon>Blastococcus</taxon>
    </lineage>
</organism>
<dbReference type="OrthoDB" id="3427327at2"/>
<keyword evidence="4" id="KW-0646">Protease inhibitor</keyword>
<evidence type="ECO:0000256" key="3">
    <source>
        <dbReference type="ARBA" id="ARBA00022525"/>
    </source>
</evidence>
<comment type="subcellular location">
    <subcellularLocation>
        <location evidence="1">Secreted</location>
    </subcellularLocation>
</comment>
<evidence type="ECO:0000256" key="7">
    <source>
        <dbReference type="SAM" id="MobiDB-lite"/>
    </source>
</evidence>
<dbReference type="GO" id="GO:0005576">
    <property type="term" value="C:extracellular region"/>
    <property type="evidence" value="ECO:0007669"/>
    <property type="project" value="UniProtKB-SubCell"/>
</dbReference>
<dbReference type="SUPFAM" id="SSF55399">
    <property type="entry name" value="Subtilisin inhibitor"/>
    <property type="match status" value="1"/>
</dbReference>
<feature type="signal peptide" evidence="8">
    <location>
        <begin position="1"/>
        <end position="23"/>
    </location>
</feature>
<feature type="region of interest" description="Disordered" evidence="7">
    <location>
        <begin position="24"/>
        <end position="46"/>
    </location>
</feature>
<evidence type="ECO:0000256" key="4">
    <source>
        <dbReference type="ARBA" id="ARBA00022690"/>
    </source>
</evidence>
<evidence type="ECO:0000256" key="5">
    <source>
        <dbReference type="ARBA" id="ARBA00022900"/>
    </source>
</evidence>
<evidence type="ECO:0000313" key="10">
    <source>
        <dbReference type="EMBL" id="RZU31513.1"/>
    </source>
</evidence>
<keyword evidence="8" id="KW-0732">Signal</keyword>
<gene>
    <name evidence="10" type="ORF">BKA19_1179</name>
</gene>
<protein>
    <submittedName>
        <fullName evidence="10">Subtilisin inhibitor-like</fullName>
    </submittedName>
</protein>
<dbReference type="Pfam" id="PF00720">
    <property type="entry name" value="SSI"/>
    <property type="match status" value="1"/>
</dbReference>
<dbReference type="Gene3D" id="3.30.350.10">
    <property type="entry name" value="Subtilisin inhibitor-like"/>
    <property type="match status" value="1"/>
</dbReference>
<evidence type="ECO:0000256" key="8">
    <source>
        <dbReference type="SAM" id="SignalP"/>
    </source>
</evidence>
<feature type="domain" description="Subtilisin inhibitor" evidence="9">
    <location>
        <begin position="63"/>
        <end position="127"/>
    </location>
</feature>
<reference evidence="10 11" key="1">
    <citation type="submission" date="2019-02" db="EMBL/GenBank/DDBJ databases">
        <title>Sequencing the genomes of 1000 actinobacteria strains.</title>
        <authorList>
            <person name="Klenk H.-P."/>
        </authorList>
    </citation>
    <scope>NUCLEOTIDE SEQUENCE [LARGE SCALE GENOMIC DNA]</scope>
    <source>
        <strain evidence="10 11">DSM 44509</strain>
    </source>
</reference>
<dbReference type="AlphaFoldDB" id="A0A4Q7Y5V8"/>
<evidence type="ECO:0000256" key="1">
    <source>
        <dbReference type="ARBA" id="ARBA00004613"/>
    </source>
</evidence>
<comment type="caution">
    <text evidence="10">The sequence shown here is derived from an EMBL/GenBank/DDBJ whole genome shotgun (WGS) entry which is preliminary data.</text>
</comment>
<evidence type="ECO:0000256" key="2">
    <source>
        <dbReference type="ARBA" id="ARBA00010472"/>
    </source>
</evidence>
<dbReference type="GO" id="GO:0004867">
    <property type="term" value="F:serine-type endopeptidase inhibitor activity"/>
    <property type="evidence" value="ECO:0007669"/>
    <property type="project" value="UniProtKB-KW"/>
</dbReference>
<feature type="compositionally biased region" description="Low complexity" evidence="7">
    <location>
        <begin position="24"/>
        <end position="36"/>
    </location>
</feature>
<comment type="similarity">
    <text evidence="2">Belongs to the protease inhibitor I16 (SSI) family.</text>
</comment>
<dbReference type="Proteomes" id="UP000292507">
    <property type="component" value="Unassembled WGS sequence"/>
</dbReference>
<keyword evidence="6" id="KW-1015">Disulfide bond</keyword>
<evidence type="ECO:0000256" key="6">
    <source>
        <dbReference type="ARBA" id="ARBA00023157"/>
    </source>
</evidence>
<keyword evidence="3" id="KW-0964">Secreted</keyword>
<dbReference type="InterPro" id="IPR036819">
    <property type="entry name" value="Subtilisin_inhibitor-like_sf"/>
</dbReference>
<dbReference type="PROSITE" id="PS51257">
    <property type="entry name" value="PROKAR_LIPOPROTEIN"/>
    <property type="match status" value="1"/>
</dbReference>
<dbReference type="InterPro" id="IPR023549">
    <property type="entry name" value="Subtilisin_inhibitor"/>
</dbReference>
<dbReference type="EMBL" id="SHKV01000001">
    <property type="protein sequence ID" value="RZU31513.1"/>
    <property type="molecule type" value="Genomic_DNA"/>
</dbReference>
<name>A0A4Q7Y5V8_9ACTN</name>
<dbReference type="RefSeq" id="WP_104528153.1">
    <property type="nucleotide sequence ID" value="NZ_POQT01000010.1"/>
</dbReference>
<evidence type="ECO:0000259" key="9">
    <source>
        <dbReference type="Pfam" id="PF00720"/>
    </source>
</evidence>